<evidence type="ECO:0000256" key="1">
    <source>
        <dbReference type="SAM" id="SignalP"/>
    </source>
</evidence>
<gene>
    <name evidence="2" type="ORF">V3330_12345</name>
</gene>
<reference evidence="2 3" key="1">
    <citation type="submission" date="2024-02" db="EMBL/GenBank/DDBJ databases">
        <title>A novel Wenzhouxiangellaceae bacterium, isolated from coastal sediments.</title>
        <authorList>
            <person name="Du Z.-J."/>
            <person name="Ye Y.-Q."/>
            <person name="Zhang X.-Y."/>
        </authorList>
    </citation>
    <scope>NUCLEOTIDE SEQUENCE [LARGE SCALE GENOMIC DNA]</scope>
    <source>
        <strain evidence="2 3">CH-27</strain>
    </source>
</reference>
<keyword evidence="1" id="KW-0732">Signal</keyword>
<name>A0AAW9RE73_9GAMM</name>
<dbReference type="AlphaFoldDB" id="A0AAW9RE73"/>
<dbReference type="PANTHER" id="PTHR41339">
    <property type="entry name" value="LIPL48"/>
    <property type="match status" value="1"/>
</dbReference>
<feature type="chain" id="PRO_5043847001" evidence="1">
    <location>
        <begin position="26"/>
        <end position="584"/>
    </location>
</feature>
<dbReference type="PANTHER" id="PTHR41339:SF1">
    <property type="entry name" value="SECRETED PROTEIN"/>
    <property type="match status" value="1"/>
</dbReference>
<protein>
    <submittedName>
        <fullName evidence="2">Uncharacterized protein</fullName>
    </submittedName>
</protein>
<sequence>MNISLRRFTLLCALAGTLLAGTANAAVKLSDVFDGNYFSPSEGGRGLSILVAPRADGSHLFFGALFTFDDAGEPTWLILFAPFLEHQFENTEVTVSRVSGGAFDFPFDSGAVSEDIVGSATVRFNSCGSLYVDLDMDDNSGFPDVELGDLQPVDGPADSCVYQEEFSGCPAFAQASGVVPRGCELNGVITQDITLTNDTTWILNGLVRIGDDNANSASITIDPGTVLIGAGQAADYLYVSPGSRIFANGTPGAPIVLTSPQDGFIEGTTPAPGDLGGLVVSGNAPSNACPEAPFNCFSEFDQTQRFGGDDPHDSSGEISYFQVRYAGIEFQPNAEVNSFTFQGVGDGTRVHHLQAFRGQDDGIEFFGGTVNVRYMVVTEGGDDAVDWDLGYSGFLQYGLVIHGEGFGEDFGIEGASNPDSFDALPRATPTVANYTFLGNGNGDSGILFKDGSGGRIYNTIVSRFPTGCIEWDDAPATYNAAGTPEAPNTDVSAFNGVILDCTTNYVDDTGAPFTVNAFFNSGEFMNNVTANPMLDGYMPMPGSPALSGGVDITDSDFFDYTTYRGAFDRVDWTTGWTHQVEGGE</sequence>
<proteinExistence type="predicted"/>
<dbReference type="EMBL" id="JAZHOG010000008">
    <property type="protein sequence ID" value="MEJ8568417.1"/>
    <property type="molecule type" value="Genomic_DNA"/>
</dbReference>
<feature type="signal peptide" evidence="1">
    <location>
        <begin position="1"/>
        <end position="25"/>
    </location>
</feature>
<evidence type="ECO:0000313" key="2">
    <source>
        <dbReference type="EMBL" id="MEJ8568417.1"/>
    </source>
</evidence>
<accession>A0AAW9RE73</accession>
<dbReference type="Proteomes" id="UP001359886">
    <property type="component" value="Unassembled WGS sequence"/>
</dbReference>
<evidence type="ECO:0000313" key="3">
    <source>
        <dbReference type="Proteomes" id="UP001359886"/>
    </source>
</evidence>
<dbReference type="RefSeq" id="WP_354695741.1">
    <property type="nucleotide sequence ID" value="NZ_JAZHOG010000008.1"/>
</dbReference>
<organism evidence="2 3">
    <name type="scientific">Elongatibacter sediminis</name>
    <dbReference type="NCBI Taxonomy" id="3119006"/>
    <lineage>
        <taxon>Bacteria</taxon>
        <taxon>Pseudomonadati</taxon>
        <taxon>Pseudomonadota</taxon>
        <taxon>Gammaproteobacteria</taxon>
        <taxon>Chromatiales</taxon>
        <taxon>Wenzhouxiangellaceae</taxon>
        <taxon>Elongatibacter</taxon>
    </lineage>
</organism>
<comment type="caution">
    <text evidence="2">The sequence shown here is derived from an EMBL/GenBank/DDBJ whole genome shotgun (WGS) entry which is preliminary data.</text>
</comment>
<keyword evidence="3" id="KW-1185">Reference proteome</keyword>